<organism evidence="2 3">
    <name type="scientific">Variovorax terrae</name>
    <dbReference type="NCBI Taxonomy" id="2923278"/>
    <lineage>
        <taxon>Bacteria</taxon>
        <taxon>Pseudomonadati</taxon>
        <taxon>Pseudomonadota</taxon>
        <taxon>Betaproteobacteria</taxon>
        <taxon>Burkholderiales</taxon>
        <taxon>Comamonadaceae</taxon>
        <taxon>Variovorax</taxon>
    </lineage>
</organism>
<evidence type="ECO:0000256" key="1">
    <source>
        <dbReference type="SAM" id="SignalP"/>
    </source>
</evidence>
<dbReference type="EMBL" id="JALGBI010000003">
    <property type="protein sequence ID" value="MCJ0765656.1"/>
    <property type="molecule type" value="Genomic_DNA"/>
</dbReference>
<gene>
    <name evidence="2" type="ORF">MMF98_20780</name>
</gene>
<evidence type="ECO:0000313" key="3">
    <source>
        <dbReference type="Proteomes" id="UP001139447"/>
    </source>
</evidence>
<keyword evidence="2" id="KW-0378">Hydrolase</keyword>
<comment type="caution">
    <text evidence="2">The sequence shown here is derived from an EMBL/GenBank/DDBJ whole genome shotgun (WGS) entry which is preliminary data.</text>
</comment>
<evidence type="ECO:0000313" key="2">
    <source>
        <dbReference type="EMBL" id="MCJ0765656.1"/>
    </source>
</evidence>
<keyword evidence="3" id="KW-1185">Reference proteome</keyword>
<name>A0A9X1VXM0_9BURK</name>
<accession>A0A9X1VXM0</accession>
<dbReference type="Proteomes" id="UP001139447">
    <property type="component" value="Unassembled WGS sequence"/>
</dbReference>
<keyword evidence="1" id="KW-0732">Signal</keyword>
<feature type="signal peptide" evidence="1">
    <location>
        <begin position="1"/>
        <end position="28"/>
    </location>
</feature>
<keyword evidence="2" id="KW-0645">Protease</keyword>
<protein>
    <submittedName>
        <fullName evidence="2">Carboxypeptidase-like regulatory domain-containing protein</fullName>
    </submittedName>
</protein>
<feature type="chain" id="PRO_5040854957" evidence="1">
    <location>
        <begin position="29"/>
        <end position="153"/>
    </location>
</feature>
<proteinExistence type="predicted"/>
<reference evidence="2" key="1">
    <citation type="submission" date="2022-03" db="EMBL/GenBank/DDBJ databases">
        <authorList>
            <person name="Woo C.Y."/>
        </authorList>
    </citation>
    <scope>NUCLEOTIDE SEQUENCE</scope>
    <source>
        <strain evidence="2">CYS-02</strain>
    </source>
</reference>
<keyword evidence="2" id="KW-0121">Carboxypeptidase</keyword>
<dbReference type="RefSeq" id="WP_243309256.1">
    <property type="nucleotide sequence ID" value="NZ_JALGBI010000003.1"/>
</dbReference>
<dbReference type="AlphaFoldDB" id="A0A9X1VXM0"/>
<dbReference type="GO" id="GO:0004180">
    <property type="term" value="F:carboxypeptidase activity"/>
    <property type="evidence" value="ECO:0007669"/>
    <property type="project" value="UniProtKB-KW"/>
</dbReference>
<sequence length="153" mass="16233">MFHRVATRPLLAAFCLMGGALLGPGAHAAGPPPHSRDGVEFMSGGIGQDQARLMEEQAPHWPATLEFAVQDHGHSAFAANVHVTVRQAGHDEPVLRNVTAEGPFLMARLAPGHYEVEATLAGQTLRRTLTVQSGKPSRALFLWPAGTDMGAPS</sequence>